<dbReference type="InterPro" id="IPR002347">
    <property type="entry name" value="SDR_fam"/>
</dbReference>
<dbReference type="InterPro" id="IPR057326">
    <property type="entry name" value="KR_dom"/>
</dbReference>
<feature type="domain" description="Ketoreductase" evidence="5">
    <location>
        <begin position="62"/>
        <end position="243"/>
    </location>
</feature>
<dbReference type="EMBL" id="MU842857">
    <property type="protein sequence ID" value="KAK2029943.1"/>
    <property type="molecule type" value="Genomic_DNA"/>
</dbReference>
<dbReference type="GO" id="GO:0006633">
    <property type="term" value="P:fatty acid biosynthetic process"/>
    <property type="evidence" value="ECO:0007669"/>
    <property type="project" value="TreeGrafter"/>
</dbReference>
<evidence type="ECO:0000313" key="7">
    <source>
        <dbReference type="Proteomes" id="UP001232148"/>
    </source>
</evidence>
<keyword evidence="7" id="KW-1185">Reference proteome</keyword>
<dbReference type="Pfam" id="PF00106">
    <property type="entry name" value="adh_short"/>
    <property type="match status" value="1"/>
</dbReference>
<dbReference type="GO" id="GO:0016616">
    <property type="term" value="F:oxidoreductase activity, acting on the CH-OH group of donors, NAD or NADP as acceptor"/>
    <property type="evidence" value="ECO:0007669"/>
    <property type="project" value="UniProtKB-ARBA"/>
</dbReference>
<evidence type="ECO:0000256" key="4">
    <source>
        <dbReference type="RuleBase" id="RU000363"/>
    </source>
</evidence>
<keyword evidence="2" id="KW-0521">NADP</keyword>
<keyword evidence="3" id="KW-0560">Oxidoreductase</keyword>
<evidence type="ECO:0000256" key="3">
    <source>
        <dbReference type="ARBA" id="ARBA00023002"/>
    </source>
</evidence>
<proteinExistence type="inferred from homology"/>
<dbReference type="Gene3D" id="3.40.50.720">
    <property type="entry name" value="NAD(P)-binding Rossmann-like Domain"/>
    <property type="match status" value="1"/>
</dbReference>
<protein>
    <submittedName>
        <fullName evidence="6">Short chain dehydrogenase</fullName>
    </submittedName>
</protein>
<accession>A0AAD9HJA5</accession>
<dbReference type="PANTHER" id="PTHR42760:SF111">
    <property type="entry name" value="3-OXOACYL-(ACYL-CARRIER-PROTEIN) REDUCTASE (AFU_ORTHOLOGUE AFUA_1G10100)"/>
    <property type="match status" value="1"/>
</dbReference>
<dbReference type="GO" id="GO:0048038">
    <property type="term" value="F:quinone binding"/>
    <property type="evidence" value="ECO:0007669"/>
    <property type="project" value="TreeGrafter"/>
</dbReference>
<dbReference type="InterPro" id="IPR036291">
    <property type="entry name" value="NAD(P)-bd_dom_sf"/>
</dbReference>
<dbReference type="InterPro" id="IPR020904">
    <property type="entry name" value="Sc_DH/Rdtase_CS"/>
</dbReference>
<dbReference type="PRINTS" id="PR00081">
    <property type="entry name" value="GDHRDH"/>
</dbReference>
<evidence type="ECO:0000256" key="2">
    <source>
        <dbReference type="ARBA" id="ARBA00022857"/>
    </source>
</evidence>
<dbReference type="PANTHER" id="PTHR42760">
    <property type="entry name" value="SHORT-CHAIN DEHYDROGENASES/REDUCTASES FAMILY MEMBER"/>
    <property type="match status" value="1"/>
</dbReference>
<dbReference type="AlphaFoldDB" id="A0AAD9HJA5"/>
<name>A0AAD9HJA5_9PEZI</name>
<comment type="similarity">
    <text evidence="1 4">Belongs to the short-chain dehydrogenases/reductases (SDR) family.</text>
</comment>
<dbReference type="SUPFAM" id="SSF51735">
    <property type="entry name" value="NAD(P)-binding Rossmann-fold domains"/>
    <property type="match status" value="1"/>
</dbReference>
<dbReference type="FunFam" id="3.40.50.720:FF:000374">
    <property type="entry name" value="3-oxoacyl-(Acyl-carrier-protein) reductase"/>
    <property type="match status" value="1"/>
</dbReference>
<evidence type="ECO:0000256" key="1">
    <source>
        <dbReference type="ARBA" id="ARBA00006484"/>
    </source>
</evidence>
<dbReference type="PRINTS" id="PR00080">
    <property type="entry name" value="SDRFAMILY"/>
</dbReference>
<dbReference type="PROSITE" id="PS00061">
    <property type="entry name" value="ADH_SHORT"/>
    <property type="match status" value="1"/>
</dbReference>
<dbReference type="SMART" id="SM00822">
    <property type="entry name" value="PKS_KR"/>
    <property type="match status" value="1"/>
</dbReference>
<reference evidence="6" key="1">
    <citation type="submission" date="2021-06" db="EMBL/GenBank/DDBJ databases">
        <title>Comparative genomics, transcriptomics and evolutionary studies reveal genomic signatures of adaptation to plant cell wall in hemibiotrophic fungi.</title>
        <authorList>
            <consortium name="DOE Joint Genome Institute"/>
            <person name="Baroncelli R."/>
            <person name="Diaz J.F."/>
            <person name="Benocci T."/>
            <person name="Peng M."/>
            <person name="Battaglia E."/>
            <person name="Haridas S."/>
            <person name="Andreopoulos W."/>
            <person name="Labutti K."/>
            <person name="Pangilinan J."/>
            <person name="Floch G.L."/>
            <person name="Makela M.R."/>
            <person name="Henrissat B."/>
            <person name="Grigoriev I.V."/>
            <person name="Crouch J.A."/>
            <person name="De Vries R.P."/>
            <person name="Sukno S.A."/>
            <person name="Thon M.R."/>
        </authorList>
    </citation>
    <scope>NUCLEOTIDE SEQUENCE</scope>
    <source>
        <strain evidence="6">MAFF235873</strain>
    </source>
</reference>
<gene>
    <name evidence="6" type="ORF">LX32DRAFT_638590</name>
</gene>
<evidence type="ECO:0000259" key="5">
    <source>
        <dbReference type="SMART" id="SM00822"/>
    </source>
</evidence>
<dbReference type="Proteomes" id="UP001232148">
    <property type="component" value="Unassembled WGS sequence"/>
</dbReference>
<dbReference type="CDD" id="cd05233">
    <property type="entry name" value="SDR_c"/>
    <property type="match status" value="1"/>
</dbReference>
<evidence type="ECO:0000313" key="6">
    <source>
        <dbReference type="EMBL" id="KAK2029943.1"/>
    </source>
</evidence>
<organism evidence="6 7">
    <name type="scientific">Colletotrichum zoysiae</name>
    <dbReference type="NCBI Taxonomy" id="1216348"/>
    <lineage>
        <taxon>Eukaryota</taxon>
        <taxon>Fungi</taxon>
        <taxon>Dikarya</taxon>
        <taxon>Ascomycota</taxon>
        <taxon>Pezizomycotina</taxon>
        <taxon>Sordariomycetes</taxon>
        <taxon>Hypocreomycetidae</taxon>
        <taxon>Glomerellales</taxon>
        <taxon>Glomerellaceae</taxon>
        <taxon>Colletotrichum</taxon>
        <taxon>Colletotrichum graminicola species complex</taxon>
    </lineage>
</organism>
<sequence length="337" mass="35765">MVRSRSQSLHVDLIERCFQELGGISHTTQTLSALRCIVKSHTMTSITVPITQAPPFRVHEGKTAIVTGGARSIGASIAQNLASKGANVVIVYLTEASDAPAAALAAELTKAHNVKAVPVRADLSTPEGCAKIVTAVKDDMPPNGKTGKPQVDILVNCAALFHAMPLEAVSVEDFHKVYSINVLGPILITQAVKPLLPTDRSGRIVNISSVGSKVGLEYLTLYGGSKGALEAMTRTWARELKENCTVNACNPSSTMTDMLRGAPEEALKAISNWYPLTPLCGIREWDSEEQKEMAAKYGGRAGYAEEIAGIVGMICSPESGWMTGCLVSANGGQWMAS</sequence>
<comment type="caution">
    <text evidence="6">The sequence shown here is derived from an EMBL/GenBank/DDBJ whole genome shotgun (WGS) entry which is preliminary data.</text>
</comment>